<keyword evidence="1" id="KW-0479">Metal-binding</keyword>
<keyword evidence="4" id="KW-1185">Reference proteome</keyword>
<dbReference type="EMBL" id="RAHH01000043">
    <property type="protein sequence ID" value="RJT34211.1"/>
    <property type="molecule type" value="Genomic_DNA"/>
</dbReference>
<dbReference type="InterPro" id="IPR014710">
    <property type="entry name" value="RmlC-like_jellyroll"/>
</dbReference>
<organism evidence="3 4">
    <name type="scientific">Rahnella woolbedingensis</name>
    <dbReference type="NCBI Taxonomy" id="1510574"/>
    <lineage>
        <taxon>Bacteria</taxon>
        <taxon>Pseudomonadati</taxon>
        <taxon>Pseudomonadota</taxon>
        <taxon>Gammaproteobacteria</taxon>
        <taxon>Enterobacterales</taxon>
        <taxon>Yersiniaceae</taxon>
        <taxon>Rahnella</taxon>
    </lineage>
</organism>
<evidence type="ECO:0000313" key="3">
    <source>
        <dbReference type="EMBL" id="RJT34211.1"/>
    </source>
</evidence>
<dbReference type="Proteomes" id="UP000284908">
    <property type="component" value="Unassembled WGS sequence"/>
</dbReference>
<protein>
    <submittedName>
        <fullName evidence="3">Cupin domain-containing protein</fullName>
    </submittedName>
</protein>
<dbReference type="Gene3D" id="2.60.120.10">
    <property type="entry name" value="Jelly Rolls"/>
    <property type="match status" value="1"/>
</dbReference>
<dbReference type="Pfam" id="PF07883">
    <property type="entry name" value="Cupin_2"/>
    <property type="match status" value="1"/>
</dbReference>
<sequence>MTKQQNTLQFGDVAIHILSTSDELTVADLDLPAGAVASIHQHPHEEVNYVVSGVLDFMCNGEVTTLRAGEAIRIPPNHSHNIVCHPDAPGKVLTAWTPSRQDLIAKLTKSTK</sequence>
<dbReference type="AlphaFoldDB" id="A0A419N2R0"/>
<evidence type="ECO:0000256" key="1">
    <source>
        <dbReference type="ARBA" id="ARBA00022723"/>
    </source>
</evidence>
<comment type="caution">
    <text evidence="3">The sequence shown here is derived from an EMBL/GenBank/DDBJ whole genome shotgun (WGS) entry which is preliminary data.</text>
</comment>
<dbReference type="OrthoDB" id="9811153at2"/>
<reference evidence="3 4" key="1">
    <citation type="submission" date="2018-09" db="EMBL/GenBank/DDBJ databases">
        <authorList>
            <person name="Le Fleche-Mateos A."/>
        </authorList>
    </citation>
    <scope>NUCLEOTIDE SEQUENCE [LARGE SCALE GENOMIC DNA]</scope>
    <source>
        <strain evidence="3 4">DSM 27399</strain>
    </source>
</reference>
<dbReference type="SUPFAM" id="SSF51182">
    <property type="entry name" value="RmlC-like cupins"/>
    <property type="match status" value="1"/>
</dbReference>
<evidence type="ECO:0000313" key="4">
    <source>
        <dbReference type="Proteomes" id="UP000284908"/>
    </source>
</evidence>
<dbReference type="InterPro" id="IPR051610">
    <property type="entry name" value="GPI/OXD"/>
</dbReference>
<name>A0A419N2R0_9GAMM</name>
<dbReference type="GO" id="GO:0046872">
    <property type="term" value="F:metal ion binding"/>
    <property type="evidence" value="ECO:0007669"/>
    <property type="project" value="UniProtKB-KW"/>
</dbReference>
<gene>
    <name evidence="3" type="ORF">D6C13_23575</name>
</gene>
<dbReference type="InterPro" id="IPR011051">
    <property type="entry name" value="RmlC_Cupin_sf"/>
</dbReference>
<evidence type="ECO:0000259" key="2">
    <source>
        <dbReference type="Pfam" id="PF07883"/>
    </source>
</evidence>
<dbReference type="PANTHER" id="PTHR35848">
    <property type="entry name" value="OXALATE-BINDING PROTEIN"/>
    <property type="match status" value="1"/>
</dbReference>
<feature type="domain" description="Cupin type-2" evidence="2">
    <location>
        <begin position="30"/>
        <end position="94"/>
    </location>
</feature>
<dbReference type="RefSeq" id="WP_120135097.1">
    <property type="nucleotide sequence ID" value="NZ_RAHH01000043.1"/>
</dbReference>
<accession>A0A419N2R0</accession>
<proteinExistence type="predicted"/>
<dbReference type="InterPro" id="IPR013096">
    <property type="entry name" value="Cupin_2"/>
</dbReference>